<dbReference type="InterPro" id="IPR003959">
    <property type="entry name" value="ATPase_AAA_core"/>
</dbReference>
<gene>
    <name evidence="2" type="ORF">KME60_28940</name>
</gene>
<organism evidence="2 3">
    <name type="scientific">Cyanomargarita calcarea GSE-NOS-MK-12-04C</name>
    <dbReference type="NCBI Taxonomy" id="2839659"/>
    <lineage>
        <taxon>Bacteria</taxon>
        <taxon>Bacillati</taxon>
        <taxon>Cyanobacteriota</taxon>
        <taxon>Cyanophyceae</taxon>
        <taxon>Nostocales</taxon>
        <taxon>Cyanomargaritaceae</taxon>
        <taxon>Cyanomargarita</taxon>
    </lineage>
</organism>
<evidence type="ECO:0000313" key="2">
    <source>
        <dbReference type="EMBL" id="MBW4671340.1"/>
    </source>
</evidence>
<dbReference type="EMBL" id="JAHHGZ010000043">
    <property type="protein sequence ID" value="MBW4671340.1"/>
    <property type="molecule type" value="Genomic_DNA"/>
</dbReference>
<dbReference type="SMART" id="SM00382">
    <property type="entry name" value="AAA"/>
    <property type="match status" value="1"/>
</dbReference>
<dbReference type="Proteomes" id="UP000729701">
    <property type="component" value="Unassembled WGS sequence"/>
</dbReference>
<proteinExistence type="predicted"/>
<dbReference type="PANTHER" id="PTHR46411:SF3">
    <property type="entry name" value="AAA+ ATPASE DOMAIN-CONTAINING PROTEIN"/>
    <property type="match status" value="1"/>
</dbReference>
<sequence>MNASTINQNWFDANHEYLLAALAVVRGALQSYIDKQDKPDQKALQQALQKAAAAMPALSALERICKMFGLSTFERDVLLLCAGIEFSGDFVRLCATANGDAQRAYPTLSLALAALEDPHWNAITPNSALRRWRLIQIGDGQALTLSPLRIDERILHYLTGTQYLDERLVGIVEPLYFADNLVPSQQAIAEKIAAVLSHSKTNLLPIIQLCGVEPANKRAIAFAVSQILGLNISVMAARVVPTVPNELDNLIRLWSREIILSGSALLLDCDEIDMSDTARVNAISHLSDRASVPEAYRINGILIVSSREGMRISQRAAIRFEVNKPTSNEQQAVWQETLKELAPELNGQVKTLVNQFNLSAATIRAACAEASGYLSQNGDKEEFSSPHLPTSLTQVLWDACRVQARPRLDELAQRIEPAANWEDLVLPEAQKQILIDVAAHVRQRGKVYETWGFGGKSARGLGISALFAGASGTGKTLAAEVLANTLRLDLYRIDLSSVVSKYIGETEKNLRQVFDAAEQGGVILLFDEADALFGKRSEVKDARDRYANIEVSYLLQRMECYPGLAVLTTNLKSAIDTAFMRRIRFVVQFPFPDAVQRAEIWRQIFPSNTPTQGLDAVQLARLSVAGGNIRNIALNAAFLAADTGEAVQMKHLLRAAQSEYAKLEKPLTDTEVGGWV</sequence>
<dbReference type="Pfam" id="PF00004">
    <property type="entry name" value="AAA"/>
    <property type="match status" value="1"/>
</dbReference>
<dbReference type="GO" id="GO:0016887">
    <property type="term" value="F:ATP hydrolysis activity"/>
    <property type="evidence" value="ECO:0007669"/>
    <property type="project" value="InterPro"/>
</dbReference>
<dbReference type="GO" id="GO:0005524">
    <property type="term" value="F:ATP binding"/>
    <property type="evidence" value="ECO:0007669"/>
    <property type="project" value="InterPro"/>
</dbReference>
<dbReference type="Pfam" id="PF22977">
    <property type="entry name" value="WHD"/>
    <property type="match status" value="1"/>
</dbReference>
<dbReference type="AlphaFoldDB" id="A0A951UZ54"/>
<comment type="caution">
    <text evidence="2">The sequence shown here is derived from an EMBL/GenBank/DDBJ whole genome shotgun (WGS) entry which is preliminary data.</text>
</comment>
<dbReference type="InterPro" id="IPR027417">
    <property type="entry name" value="P-loop_NTPase"/>
</dbReference>
<dbReference type="Gene3D" id="3.40.50.300">
    <property type="entry name" value="P-loop containing nucleotide triphosphate hydrolases"/>
    <property type="match status" value="1"/>
</dbReference>
<dbReference type="CDD" id="cd19481">
    <property type="entry name" value="RecA-like_protease"/>
    <property type="match status" value="1"/>
</dbReference>
<name>A0A951UZ54_9CYAN</name>
<dbReference type="SUPFAM" id="SSF52540">
    <property type="entry name" value="P-loop containing nucleoside triphosphate hydrolases"/>
    <property type="match status" value="1"/>
</dbReference>
<evidence type="ECO:0000313" key="3">
    <source>
        <dbReference type="Proteomes" id="UP000729701"/>
    </source>
</evidence>
<evidence type="ECO:0000259" key="1">
    <source>
        <dbReference type="SMART" id="SM00382"/>
    </source>
</evidence>
<feature type="domain" description="AAA+ ATPase" evidence="1">
    <location>
        <begin position="461"/>
        <end position="593"/>
    </location>
</feature>
<protein>
    <submittedName>
        <fullName evidence="2">AAA family ATPase</fullName>
    </submittedName>
</protein>
<dbReference type="InterPro" id="IPR003593">
    <property type="entry name" value="AAA+_ATPase"/>
</dbReference>
<dbReference type="InterPro" id="IPR054472">
    <property type="entry name" value="WHD"/>
</dbReference>
<dbReference type="PANTHER" id="PTHR46411">
    <property type="entry name" value="FAMILY ATPASE, PUTATIVE-RELATED"/>
    <property type="match status" value="1"/>
</dbReference>
<accession>A0A951UZ54</accession>
<reference evidence="2" key="1">
    <citation type="submission" date="2021-05" db="EMBL/GenBank/DDBJ databases">
        <authorList>
            <person name="Pietrasiak N."/>
            <person name="Ward R."/>
            <person name="Stajich J.E."/>
            <person name="Kurbessoian T."/>
        </authorList>
    </citation>
    <scope>NUCLEOTIDE SEQUENCE</scope>
    <source>
        <strain evidence="2">GSE-NOS-MK-12-04C</strain>
    </source>
</reference>
<reference evidence="2" key="2">
    <citation type="journal article" date="2022" name="Microbiol. Resour. Announc.">
        <title>Metagenome Sequencing to Explore Phylogenomics of Terrestrial Cyanobacteria.</title>
        <authorList>
            <person name="Ward R.D."/>
            <person name="Stajich J.E."/>
            <person name="Johansen J.R."/>
            <person name="Huntemann M."/>
            <person name="Clum A."/>
            <person name="Foster B."/>
            <person name="Foster B."/>
            <person name="Roux S."/>
            <person name="Palaniappan K."/>
            <person name="Varghese N."/>
            <person name="Mukherjee S."/>
            <person name="Reddy T.B.K."/>
            <person name="Daum C."/>
            <person name="Copeland A."/>
            <person name="Chen I.A."/>
            <person name="Ivanova N.N."/>
            <person name="Kyrpides N.C."/>
            <person name="Shapiro N."/>
            <person name="Eloe-Fadrosh E.A."/>
            <person name="Pietrasiak N."/>
        </authorList>
    </citation>
    <scope>NUCLEOTIDE SEQUENCE</scope>
    <source>
        <strain evidence="2">GSE-NOS-MK-12-04C</strain>
    </source>
</reference>